<evidence type="ECO:0000313" key="1">
    <source>
        <dbReference type="EMBL" id="UPV99829.1"/>
    </source>
</evidence>
<dbReference type="AlphaFoldDB" id="A0A8U0IFH6"/>
<reference evidence="1" key="1">
    <citation type="submission" date="2022-04" db="EMBL/GenBank/DDBJ databases">
        <title>Diverse halophilic archaea isolated from saline environments.</title>
        <authorList>
            <person name="Cui H.-L."/>
        </authorList>
    </citation>
    <scope>NUCLEOTIDE SEQUENCE</scope>
    <source>
        <strain evidence="1">XZYJT40</strain>
    </source>
</reference>
<accession>A0A8U0IFH6</accession>
<sequence>MDVPFEYERDDEGERTDAFLLWSGRDDLPPVYREITYVDTGDGTAKAIIRVSRVEDGEVVTTEETLTTAEYRRILREAEEELRSPGDVGTEQLLPCGPCLPNLNCWYRLSRAYAGIVTACSLCAAFRNFQTCATCIGTIISAPRLGFLCDPCTGPAPLC</sequence>
<dbReference type="Proteomes" id="UP000830434">
    <property type="component" value="Chromosome"/>
</dbReference>
<name>A0A8U0IFH6_9EURY</name>
<protein>
    <submittedName>
        <fullName evidence="1">Uncharacterized protein</fullName>
    </submittedName>
</protein>
<gene>
    <name evidence="1" type="ORF">M0R88_15080</name>
</gene>
<dbReference type="KEGG" id="haxz:M0R88_15080"/>
<evidence type="ECO:0000313" key="2">
    <source>
        <dbReference type="Proteomes" id="UP000830434"/>
    </source>
</evidence>
<proteinExistence type="predicted"/>
<organism evidence="1 2">
    <name type="scientific">Halorussus gelatinilyticus</name>
    <dbReference type="NCBI Taxonomy" id="2937524"/>
    <lineage>
        <taxon>Archaea</taxon>
        <taxon>Methanobacteriati</taxon>
        <taxon>Methanobacteriota</taxon>
        <taxon>Stenosarchaea group</taxon>
        <taxon>Halobacteria</taxon>
        <taxon>Halobacteriales</taxon>
        <taxon>Haladaptataceae</taxon>
        <taxon>Halorussus</taxon>
    </lineage>
</organism>
<dbReference type="GeneID" id="72191205"/>
<dbReference type="RefSeq" id="WP_248654320.1">
    <property type="nucleotide sequence ID" value="NZ_CP096658.1"/>
</dbReference>
<keyword evidence="2" id="KW-1185">Reference proteome</keyword>
<dbReference type="EMBL" id="CP096658">
    <property type="protein sequence ID" value="UPV99829.1"/>
    <property type="molecule type" value="Genomic_DNA"/>
</dbReference>